<evidence type="ECO:0000256" key="11">
    <source>
        <dbReference type="PROSITE-ProRule" id="PRU00278"/>
    </source>
</evidence>
<evidence type="ECO:0000256" key="1">
    <source>
        <dbReference type="ARBA" id="ARBA00004382"/>
    </source>
</evidence>
<dbReference type="InterPro" id="IPR027304">
    <property type="entry name" value="Trigger_fact/SurA_dom_sf"/>
</dbReference>
<evidence type="ECO:0000256" key="2">
    <source>
        <dbReference type="ARBA" id="ARBA00022475"/>
    </source>
</evidence>
<keyword evidence="7" id="KW-0143">Chaperone</keyword>
<evidence type="ECO:0000256" key="3">
    <source>
        <dbReference type="ARBA" id="ARBA00022519"/>
    </source>
</evidence>
<evidence type="ECO:0000256" key="9">
    <source>
        <dbReference type="ARBA" id="ARBA00040743"/>
    </source>
</evidence>
<comment type="caution">
    <text evidence="13">The sequence shown here is derived from an EMBL/GenBank/DDBJ whole genome shotgun (WGS) entry which is preliminary data.</text>
</comment>
<proteinExistence type="inferred from homology"/>
<comment type="similarity">
    <text evidence="8">Belongs to the PpiD chaperone family.</text>
</comment>
<dbReference type="EMBL" id="BMJC01000004">
    <property type="protein sequence ID" value="GGB10776.1"/>
    <property type="molecule type" value="Genomic_DNA"/>
</dbReference>
<dbReference type="Gene3D" id="3.10.50.40">
    <property type="match status" value="1"/>
</dbReference>
<dbReference type="PANTHER" id="PTHR47529">
    <property type="entry name" value="PEPTIDYL-PROLYL CIS-TRANS ISOMERASE D"/>
    <property type="match status" value="1"/>
</dbReference>
<keyword evidence="11" id="KW-0697">Rotamase</keyword>
<dbReference type="Pfam" id="PF13616">
    <property type="entry name" value="Rotamase_3"/>
    <property type="match status" value="1"/>
</dbReference>
<dbReference type="GO" id="GO:0005886">
    <property type="term" value="C:plasma membrane"/>
    <property type="evidence" value="ECO:0007669"/>
    <property type="project" value="UniProtKB-SubCell"/>
</dbReference>
<dbReference type="SUPFAM" id="SSF54534">
    <property type="entry name" value="FKBP-like"/>
    <property type="match status" value="1"/>
</dbReference>
<feature type="domain" description="PpiC" evidence="12">
    <location>
        <begin position="328"/>
        <end position="433"/>
    </location>
</feature>
<evidence type="ECO:0000256" key="5">
    <source>
        <dbReference type="ARBA" id="ARBA00022989"/>
    </source>
</evidence>
<evidence type="ECO:0000256" key="4">
    <source>
        <dbReference type="ARBA" id="ARBA00022692"/>
    </source>
</evidence>
<keyword evidence="14" id="KW-1185">Reference proteome</keyword>
<dbReference type="SUPFAM" id="SSF109998">
    <property type="entry name" value="Triger factor/SurA peptide-binding domain-like"/>
    <property type="match status" value="1"/>
</dbReference>
<dbReference type="Pfam" id="PF13623">
    <property type="entry name" value="SurA_N_2"/>
    <property type="match status" value="1"/>
</dbReference>
<dbReference type="Pfam" id="PF13145">
    <property type="entry name" value="Rotamase_2"/>
    <property type="match status" value="1"/>
</dbReference>
<dbReference type="InterPro" id="IPR046357">
    <property type="entry name" value="PPIase_dom_sf"/>
</dbReference>
<evidence type="ECO:0000256" key="6">
    <source>
        <dbReference type="ARBA" id="ARBA00023136"/>
    </source>
</evidence>
<comment type="subcellular location">
    <subcellularLocation>
        <location evidence="1">Cell inner membrane</location>
        <topology evidence="1">Single-pass type II membrane protein</topology>
        <orientation evidence="1">Periplasmic side</orientation>
    </subcellularLocation>
</comment>
<evidence type="ECO:0000256" key="10">
    <source>
        <dbReference type="ARBA" id="ARBA00042775"/>
    </source>
</evidence>
<gene>
    <name evidence="13" type="ORF">GCM10011511_37920</name>
</gene>
<accession>A0A8J2UFI9</accession>
<dbReference type="InterPro" id="IPR000297">
    <property type="entry name" value="PPIase_PpiC"/>
</dbReference>
<reference evidence="13" key="1">
    <citation type="journal article" date="2014" name="Int. J. Syst. Evol. Microbiol.">
        <title>Complete genome sequence of Corynebacterium casei LMG S-19264T (=DSM 44701T), isolated from a smear-ripened cheese.</title>
        <authorList>
            <consortium name="US DOE Joint Genome Institute (JGI-PGF)"/>
            <person name="Walter F."/>
            <person name="Albersmeier A."/>
            <person name="Kalinowski J."/>
            <person name="Ruckert C."/>
        </authorList>
    </citation>
    <scope>NUCLEOTIDE SEQUENCE</scope>
    <source>
        <strain evidence="13">CGMCC 1.15448</strain>
    </source>
</reference>
<reference evidence="13" key="2">
    <citation type="submission" date="2020-09" db="EMBL/GenBank/DDBJ databases">
        <authorList>
            <person name="Sun Q."/>
            <person name="Zhou Y."/>
        </authorList>
    </citation>
    <scope>NUCLEOTIDE SEQUENCE</scope>
    <source>
        <strain evidence="13">CGMCC 1.15448</strain>
    </source>
</reference>
<dbReference type="Proteomes" id="UP000607559">
    <property type="component" value="Unassembled WGS sequence"/>
</dbReference>
<evidence type="ECO:0000256" key="8">
    <source>
        <dbReference type="ARBA" id="ARBA00038408"/>
    </source>
</evidence>
<evidence type="ECO:0000259" key="12">
    <source>
        <dbReference type="PROSITE" id="PS50198"/>
    </source>
</evidence>
<name>A0A8J2UFI9_9BACT</name>
<dbReference type="GO" id="GO:0003755">
    <property type="term" value="F:peptidyl-prolyl cis-trans isomerase activity"/>
    <property type="evidence" value="ECO:0007669"/>
    <property type="project" value="UniProtKB-KW"/>
</dbReference>
<evidence type="ECO:0000313" key="14">
    <source>
        <dbReference type="Proteomes" id="UP000607559"/>
    </source>
</evidence>
<keyword evidence="11 13" id="KW-0413">Isomerase</keyword>
<dbReference type="AlphaFoldDB" id="A0A8J2UFI9"/>
<keyword evidence="3" id="KW-0997">Cell inner membrane</keyword>
<evidence type="ECO:0000256" key="7">
    <source>
        <dbReference type="ARBA" id="ARBA00023186"/>
    </source>
</evidence>
<keyword evidence="2" id="KW-1003">Cell membrane</keyword>
<dbReference type="PANTHER" id="PTHR47529:SF1">
    <property type="entry name" value="PERIPLASMIC CHAPERONE PPID"/>
    <property type="match status" value="1"/>
</dbReference>
<organism evidence="13 14">
    <name type="scientific">Puia dinghuensis</name>
    <dbReference type="NCBI Taxonomy" id="1792502"/>
    <lineage>
        <taxon>Bacteria</taxon>
        <taxon>Pseudomonadati</taxon>
        <taxon>Bacteroidota</taxon>
        <taxon>Chitinophagia</taxon>
        <taxon>Chitinophagales</taxon>
        <taxon>Chitinophagaceae</taxon>
        <taxon>Puia</taxon>
    </lineage>
</organism>
<protein>
    <recommendedName>
        <fullName evidence="9">Periplasmic chaperone PpiD</fullName>
    </recommendedName>
    <alternativeName>
        <fullName evidence="10">Periplasmic folding chaperone</fullName>
    </alternativeName>
</protein>
<dbReference type="InterPro" id="IPR052029">
    <property type="entry name" value="PpiD_chaperone"/>
</dbReference>
<keyword evidence="4" id="KW-0812">Transmembrane</keyword>
<evidence type="ECO:0000313" key="13">
    <source>
        <dbReference type="EMBL" id="GGB10776.1"/>
    </source>
</evidence>
<sequence>MDAFVGRSRLFGNKSTVVGTVDGQKIEYNDFEKAVTSLEERYKAQGFQVNDAVLQNVRDRAWLEVTEETLLNREYESLGLVVSDKELNDMLVGNDAIPDVKQAFTDPKTGIFDYQTAAAQINQLRNLYKTGPKNNQDARRYEMAREFFEQRVPEVVKLRLKDKYQALLANSAYVPKWMVEKTNADNSQLAAISYVNTPYFTVADSAVKISDAEIQDYIDKHPDQYKQGETRSIAYVTFNAGPSAADSSNIKQQLTDLTKDFAKADDMPVFFGRVGSDQPFFDGYIGKSQIQVPAKDSIFALKKGETFGPYLDGGNWTVAKLIDVKTLPDSVRSRHILIATTNPRTGEVINEDSVAKKKIDSVKALLENGGNWDSIALKMSDDPGSKTKGGDIGYQTGAAGLAKEFADFIFDGKTGEKKIVKTVFGYHYIEITDQKKFEPAYKVAYLTKKIDPSQETDQAASGLASQFAGESRDGKAFDESVQKEHLQKLYAPDITPTESTIPGLGSKRELVKWVYDAEVGNVSEPFSVGDKYVVALLTEIDKEGTMSPARARNQIEPILRTKKKAEQIVKKLGSPASLDAASTASGQPVEHADSILFASPYIPRMGGQEPKVVGASFDKQLAGKPISPAIAGNGGVFFIKVENVSATSNPNADIQQQKMMMEQQLRQMIQSRYSDALRKVATIKDYRAKFF</sequence>
<keyword evidence="6" id="KW-0472">Membrane</keyword>
<dbReference type="PROSITE" id="PS50198">
    <property type="entry name" value="PPIC_PPIASE_2"/>
    <property type="match status" value="1"/>
</dbReference>
<keyword evidence="5" id="KW-1133">Transmembrane helix</keyword>